<dbReference type="FunFam" id="1.10.510.10:FF:000240">
    <property type="entry name" value="Lectin-domain containing receptor kinase A4.3"/>
    <property type="match status" value="1"/>
</dbReference>
<protein>
    <recommendedName>
        <fullName evidence="17">Protein kinase domain-containing protein</fullName>
    </recommendedName>
</protein>
<evidence type="ECO:0000256" key="14">
    <source>
        <dbReference type="ARBA" id="ARBA00023180"/>
    </source>
</evidence>
<dbReference type="PROSITE" id="PS50011">
    <property type="entry name" value="PROTEIN_KINASE_DOM"/>
    <property type="match status" value="1"/>
</dbReference>
<dbReference type="InterPro" id="IPR017441">
    <property type="entry name" value="Protein_kinase_ATP_BS"/>
</dbReference>
<sequence length="538" mass="59540">MVPILLLVLLIRSVPQQPVPSQGVAVASGFLPPVSVSPMNVTILNHYLFFLSPLAAFPGDHLSVLLPALISKRVSAIEFDPNLDIPVALDVLRQSPGSLGTVIQGNNHLVKSTAGQRMEDGVAESCLVGDIAGIVIFKNSDVLQEKHTGGASKHFIEHLVATIAATQKNNSSIVHLIRNRRLISTAIPNRRIRLAAKTPPSTSRYPNTFVRIAIPAAAILAALSFAVYTRHGKWIRIKIEEAKKTWRLRRFRKFNFREIERATNIFHSEFLIGRGATSDVYRVTVPGSPIAYAIKLFRRLGCSKPYSQELRAISRVRHGNILELRGWCDGERRENVLVYNLMPNGSLDDALHTDEGQLFPWSRRYNVAVKIASALRYLHDDCTPQILHCDIKSSNVLLDADYEPKLADFGLALCSSPYVALGSTIEYAAPEFGTGLEVDASSDVYSYGVLVLEICCGRKPRGLSTNLVNAVREKQRENRLVDAADQRLVELGDSFDPDELVRLLMVGLACTVEEKRDRPSMSRVLQMLSRESSASSSR</sequence>
<keyword evidence="6" id="KW-0812">Transmembrane</keyword>
<dbReference type="PANTHER" id="PTHR27007">
    <property type="match status" value="1"/>
</dbReference>
<evidence type="ECO:0000259" key="17">
    <source>
        <dbReference type="PROSITE" id="PS50011"/>
    </source>
</evidence>
<dbReference type="InterPro" id="IPR011009">
    <property type="entry name" value="Kinase-like_dom_sf"/>
</dbReference>
<dbReference type="PROSITE" id="PS00108">
    <property type="entry name" value="PROTEIN_KINASE_ST"/>
    <property type="match status" value="1"/>
</dbReference>
<evidence type="ECO:0000256" key="15">
    <source>
        <dbReference type="PROSITE-ProRule" id="PRU10141"/>
    </source>
</evidence>
<keyword evidence="5" id="KW-0808">Transferase</keyword>
<dbReference type="OrthoDB" id="10249988at2759"/>
<evidence type="ECO:0000313" key="18">
    <source>
        <dbReference type="EMBL" id="KAG0449351.1"/>
    </source>
</evidence>
<dbReference type="AlphaFoldDB" id="A0A835U7U7"/>
<dbReference type="Proteomes" id="UP000636800">
    <property type="component" value="Unassembled WGS sequence"/>
</dbReference>
<dbReference type="Gene3D" id="1.10.510.10">
    <property type="entry name" value="Transferase(Phosphotransferase) domain 1"/>
    <property type="match status" value="1"/>
</dbReference>
<dbReference type="InterPro" id="IPR050528">
    <property type="entry name" value="L-type_Lectin-RKs"/>
</dbReference>
<dbReference type="PROSITE" id="PS00107">
    <property type="entry name" value="PROTEIN_KINASE_ATP"/>
    <property type="match status" value="1"/>
</dbReference>
<proteinExistence type="inferred from homology"/>
<evidence type="ECO:0000256" key="1">
    <source>
        <dbReference type="ARBA" id="ARBA00004251"/>
    </source>
</evidence>
<dbReference type="SMART" id="SM00220">
    <property type="entry name" value="S_TKc"/>
    <property type="match status" value="1"/>
</dbReference>
<keyword evidence="19" id="KW-1185">Reference proteome</keyword>
<feature type="binding site" evidence="15">
    <location>
        <position position="295"/>
    </location>
    <ligand>
        <name>ATP</name>
        <dbReference type="ChEBI" id="CHEBI:30616"/>
    </ligand>
</feature>
<dbReference type="InterPro" id="IPR008271">
    <property type="entry name" value="Ser/Thr_kinase_AS"/>
</dbReference>
<keyword evidence="14" id="KW-0325">Glycoprotein</keyword>
<evidence type="ECO:0000256" key="2">
    <source>
        <dbReference type="ARBA" id="ARBA00008536"/>
    </source>
</evidence>
<evidence type="ECO:0000256" key="12">
    <source>
        <dbReference type="ARBA" id="ARBA00023136"/>
    </source>
</evidence>
<dbReference type="GO" id="GO:0004672">
    <property type="term" value="F:protein kinase activity"/>
    <property type="evidence" value="ECO:0007669"/>
    <property type="project" value="InterPro"/>
</dbReference>
<evidence type="ECO:0000256" key="10">
    <source>
        <dbReference type="ARBA" id="ARBA00022840"/>
    </source>
</evidence>
<keyword evidence="12" id="KW-0472">Membrane</keyword>
<feature type="domain" description="Protein kinase" evidence="17">
    <location>
        <begin position="266"/>
        <end position="538"/>
    </location>
</feature>
<evidence type="ECO:0000256" key="6">
    <source>
        <dbReference type="ARBA" id="ARBA00022692"/>
    </source>
</evidence>
<evidence type="ECO:0000313" key="19">
    <source>
        <dbReference type="Proteomes" id="UP000636800"/>
    </source>
</evidence>
<name>A0A835U7U7_VANPL</name>
<evidence type="ECO:0000256" key="16">
    <source>
        <dbReference type="SAM" id="SignalP"/>
    </source>
</evidence>
<keyword evidence="7 16" id="KW-0732">Signal</keyword>
<feature type="signal peptide" evidence="16">
    <location>
        <begin position="1"/>
        <end position="16"/>
    </location>
</feature>
<keyword evidence="4" id="KW-1003">Cell membrane</keyword>
<evidence type="ECO:0000256" key="3">
    <source>
        <dbReference type="ARBA" id="ARBA00010217"/>
    </source>
</evidence>
<evidence type="ECO:0000256" key="7">
    <source>
        <dbReference type="ARBA" id="ARBA00022729"/>
    </source>
</evidence>
<keyword evidence="10 15" id="KW-0067">ATP-binding</keyword>
<evidence type="ECO:0000256" key="4">
    <source>
        <dbReference type="ARBA" id="ARBA00022475"/>
    </source>
</evidence>
<comment type="similarity">
    <text evidence="2">In the N-terminal section; belongs to the leguminous lectin family.</text>
</comment>
<accession>A0A835U7U7</accession>
<evidence type="ECO:0000256" key="8">
    <source>
        <dbReference type="ARBA" id="ARBA00022741"/>
    </source>
</evidence>
<keyword evidence="9" id="KW-0418">Kinase</keyword>
<dbReference type="GO" id="GO:0002229">
    <property type="term" value="P:defense response to oomycetes"/>
    <property type="evidence" value="ECO:0007669"/>
    <property type="project" value="UniProtKB-ARBA"/>
</dbReference>
<comment type="caution">
    <text evidence="18">The sequence shown here is derived from an EMBL/GenBank/DDBJ whole genome shotgun (WGS) entry which is preliminary data.</text>
</comment>
<evidence type="ECO:0000256" key="5">
    <source>
        <dbReference type="ARBA" id="ARBA00022679"/>
    </source>
</evidence>
<comment type="subcellular location">
    <subcellularLocation>
        <location evidence="1">Cell membrane</location>
        <topology evidence="1">Single-pass type I membrane protein</topology>
    </subcellularLocation>
</comment>
<reference evidence="18 19" key="1">
    <citation type="journal article" date="2020" name="Nat. Food">
        <title>A phased Vanilla planifolia genome enables genetic improvement of flavour and production.</title>
        <authorList>
            <person name="Hasing T."/>
            <person name="Tang H."/>
            <person name="Brym M."/>
            <person name="Khazi F."/>
            <person name="Huang T."/>
            <person name="Chambers A.H."/>
        </authorList>
    </citation>
    <scope>NUCLEOTIDE SEQUENCE [LARGE SCALE GENOMIC DNA]</scope>
    <source>
        <tissue evidence="18">Leaf</tissue>
    </source>
</reference>
<evidence type="ECO:0000256" key="9">
    <source>
        <dbReference type="ARBA" id="ARBA00022777"/>
    </source>
</evidence>
<organism evidence="18 19">
    <name type="scientific">Vanilla planifolia</name>
    <name type="common">Vanilla</name>
    <dbReference type="NCBI Taxonomy" id="51239"/>
    <lineage>
        <taxon>Eukaryota</taxon>
        <taxon>Viridiplantae</taxon>
        <taxon>Streptophyta</taxon>
        <taxon>Embryophyta</taxon>
        <taxon>Tracheophyta</taxon>
        <taxon>Spermatophyta</taxon>
        <taxon>Magnoliopsida</taxon>
        <taxon>Liliopsida</taxon>
        <taxon>Asparagales</taxon>
        <taxon>Orchidaceae</taxon>
        <taxon>Vanilloideae</taxon>
        <taxon>Vanilleae</taxon>
        <taxon>Vanilla</taxon>
    </lineage>
</organism>
<keyword evidence="11" id="KW-1133">Transmembrane helix</keyword>
<dbReference type="GO" id="GO:0005886">
    <property type="term" value="C:plasma membrane"/>
    <property type="evidence" value="ECO:0007669"/>
    <property type="project" value="UniProtKB-SubCell"/>
</dbReference>
<keyword evidence="8 15" id="KW-0547">Nucleotide-binding</keyword>
<dbReference type="InterPro" id="IPR000719">
    <property type="entry name" value="Prot_kinase_dom"/>
</dbReference>
<keyword evidence="13" id="KW-0675">Receptor</keyword>
<evidence type="ECO:0000256" key="13">
    <source>
        <dbReference type="ARBA" id="ARBA00023170"/>
    </source>
</evidence>
<dbReference type="SUPFAM" id="SSF56112">
    <property type="entry name" value="Protein kinase-like (PK-like)"/>
    <property type="match status" value="1"/>
</dbReference>
<evidence type="ECO:0000256" key="11">
    <source>
        <dbReference type="ARBA" id="ARBA00022989"/>
    </source>
</evidence>
<dbReference type="EMBL" id="JADCNL010000193">
    <property type="protein sequence ID" value="KAG0449351.1"/>
    <property type="molecule type" value="Genomic_DNA"/>
</dbReference>
<dbReference type="Gene3D" id="3.30.200.20">
    <property type="entry name" value="Phosphorylase Kinase, domain 1"/>
    <property type="match status" value="1"/>
</dbReference>
<dbReference type="GO" id="GO:0005524">
    <property type="term" value="F:ATP binding"/>
    <property type="evidence" value="ECO:0007669"/>
    <property type="project" value="UniProtKB-UniRule"/>
</dbReference>
<dbReference type="Pfam" id="PF00069">
    <property type="entry name" value="Pkinase"/>
    <property type="match status" value="1"/>
</dbReference>
<comment type="similarity">
    <text evidence="3">In the C-terminal section; belongs to the protein kinase superfamily. Ser/Thr protein kinase family.</text>
</comment>
<gene>
    <name evidence="18" type="ORF">HPP92_027391</name>
</gene>
<feature type="chain" id="PRO_5032672046" description="Protein kinase domain-containing protein" evidence="16">
    <location>
        <begin position="17"/>
        <end position="538"/>
    </location>
</feature>